<dbReference type="Pfam" id="PF04586">
    <property type="entry name" value="Peptidase_S78"/>
    <property type="match status" value="1"/>
</dbReference>
<keyword evidence="4" id="KW-0118">Viral capsid assembly</keyword>
<dbReference type="GO" id="GO:0046797">
    <property type="term" value="P:viral procapsid maturation"/>
    <property type="evidence" value="ECO:0007669"/>
    <property type="project" value="UniProtKB-KW"/>
</dbReference>
<evidence type="ECO:0000259" key="7">
    <source>
        <dbReference type="Pfam" id="PF04586"/>
    </source>
</evidence>
<evidence type="ECO:0000256" key="2">
    <source>
        <dbReference type="ARBA" id="ARBA00022670"/>
    </source>
</evidence>
<dbReference type="GO" id="GO:0008233">
    <property type="term" value="F:peptidase activity"/>
    <property type="evidence" value="ECO:0007669"/>
    <property type="project" value="UniProtKB-KW"/>
</dbReference>
<feature type="region of interest" description="Disordered" evidence="6">
    <location>
        <begin position="299"/>
        <end position="320"/>
    </location>
</feature>
<evidence type="ECO:0000256" key="4">
    <source>
        <dbReference type="ARBA" id="ARBA00022950"/>
    </source>
</evidence>
<evidence type="ECO:0000313" key="8">
    <source>
        <dbReference type="EMBL" id="CAB4218454.1"/>
    </source>
</evidence>
<protein>
    <submittedName>
        <fullName evidence="8">Prohead protease</fullName>
    </submittedName>
</protein>
<dbReference type="InterPro" id="IPR006433">
    <property type="entry name" value="Prohead_protease"/>
</dbReference>
<organism evidence="8">
    <name type="scientific">uncultured Caudovirales phage</name>
    <dbReference type="NCBI Taxonomy" id="2100421"/>
    <lineage>
        <taxon>Viruses</taxon>
        <taxon>Duplodnaviria</taxon>
        <taxon>Heunggongvirae</taxon>
        <taxon>Uroviricota</taxon>
        <taxon>Caudoviricetes</taxon>
        <taxon>Peduoviridae</taxon>
        <taxon>Maltschvirus</taxon>
        <taxon>Maltschvirus maltsch</taxon>
    </lineage>
</organism>
<sequence>MKQMEVKTLRAEFKATQNGSKGIVTALVSVFNNIDLGGDRMLPGAFTKTIADWQAKGDPLPAIWSHEWDDPEAHVGFVDPADMKETADGLEVKMQFDLDRPFAEQVFHLLKTRRVTQFSFGYYTTASEPIRDPDGKMVREISSVDLFEVGPTLLGMNPDTQLIEAASLIRGFKAGRVLSGQNEEALKSARDLVDGVLSSMNKESDTVIKSEDRDAQIKAIIGSIEALRERVSDALGDAYPENWCNIRGVMPDSTVVYDCYSESWECETFQQSFTDDGAVVTLAPDRSPVDIMEVVVPEPDPEADLADGKSESDVASRDIGSTITPEQVIDLLTRPKYLED</sequence>
<evidence type="ECO:0000256" key="5">
    <source>
        <dbReference type="ARBA" id="ARBA00023045"/>
    </source>
</evidence>
<keyword evidence="2 8" id="KW-0645">Protease</keyword>
<keyword evidence="1" id="KW-1188">Viral release from host cell</keyword>
<dbReference type="NCBIfam" id="TIGR01543">
    <property type="entry name" value="proheadase_HK97"/>
    <property type="match status" value="1"/>
</dbReference>
<dbReference type="GO" id="GO:0006508">
    <property type="term" value="P:proteolysis"/>
    <property type="evidence" value="ECO:0007669"/>
    <property type="project" value="UniProtKB-KW"/>
</dbReference>
<evidence type="ECO:0000256" key="6">
    <source>
        <dbReference type="SAM" id="MobiDB-lite"/>
    </source>
</evidence>
<feature type="domain" description="Prohead serine protease" evidence="7">
    <location>
        <begin position="14"/>
        <end position="163"/>
    </location>
</feature>
<name>A0A6J5SUN1_9CAUD</name>
<feature type="compositionally biased region" description="Basic and acidic residues" evidence="6">
    <location>
        <begin position="306"/>
        <end position="316"/>
    </location>
</feature>
<keyword evidence="3" id="KW-0378">Hydrolase</keyword>
<dbReference type="EMBL" id="LR797470">
    <property type="protein sequence ID" value="CAB4218454.1"/>
    <property type="molecule type" value="Genomic_DNA"/>
</dbReference>
<proteinExistence type="predicted"/>
<reference evidence="8" key="1">
    <citation type="submission" date="2020-05" db="EMBL/GenBank/DDBJ databases">
        <authorList>
            <person name="Chiriac C."/>
            <person name="Salcher M."/>
            <person name="Ghai R."/>
            <person name="Kavagutti S V."/>
        </authorList>
    </citation>
    <scope>NUCLEOTIDE SEQUENCE</scope>
</reference>
<evidence type="ECO:0000256" key="3">
    <source>
        <dbReference type="ARBA" id="ARBA00022801"/>
    </source>
</evidence>
<accession>A0A6J5SUN1</accession>
<keyword evidence="5" id="KW-1273">Viral capsid maturation</keyword>
<dbReference type="InterPro" id="IPR054613">
    <property type="entry name" value="Peptidase_S78_dom"/>
</dbReference>
<gene>
    <name evidence="8" type="ORF">UFOVP1608_29</name>
</gene>
<evidence type="ECO:0000256" key="1">
    <source>
        <dbReference type="ARBA" id="ARBA00022612"/>
    </source>
</evidence>